<dbReference type="Proteomes" id="UP000558488">
    <property type="component" value="Unassembled WGS sequence"/>
</dbReference>
<reference evidence="2 3" key="1">
    <citation type="journal article" date="2020" name="Nature">
        <title>Six reference-quality genomes reveal evolution of bat adaptations.</title>
        <authorList>
            <person name="Jebb D."/>
            <person name="Huang Z."/>
            <person name="Pippel M."/>
            <person name="Hughes G.M."/>
            <person name="Lavrichenko K."/>
            <person name="Devanna P."/>
            <person name="Winkler S."/>
            <person name="Jermiin L.S."/>
            <person name="Skirmuntt E.C."/>
            <person name="Katzourakis A."/>
            <person name="Burkitt-Gray L."/>
            <person name="Ray D.A."/>
            <person name="Sullivan K.A.M."/>
            <person name="Roscito J.G."/>
            <person name="Kirilenko B.M."/>
            <person name="Davalos L.M."/>
            <person name="Corthals A.P."/>
            <person name="Power M.L."/>
            <person name="Jones G."/>
            <person name="Ransome R.D."/>
            <person name="Dechmann D.K.N."/>
            <person name="Locatelli A.G."/>
            <person name="Puechmaille S.J."/>
            <person name="Fedrigo O."/>
            <person name="Jarvis E.D."/>
            <person name="Hiller M."/>
            <person name="Vernes S.C."/>
            <person name="Myers E.W."/>
            <person name="Teeling E.C."/>
        </authorList>
    </citation>
    <scope>NUCLEOTIDE SEQUENCE [LARGE SCALE GENOMIC DNA]</scope>
    <source>
        <strain evidence="2">MPipKuh1</strain>
        <tissue evidence="2">Flight muscle</tissue>
    </source>
</reference>
<evidence type="ECO:0000256" key="1">
    <source>
        <dbReference type="SAM" id="Phobius"/>
    </source>
</evidence>
<keyword evidence="1" id="KW-1133">Transmembrane helix</keyword>
<comment type="caution">
    <text evidence="2">The sequence shown here is derived from an EMBL/GenBank/DDBJ whole genome shotgun (WGS) entry which is preliminary data.</text>
</comment>
<keyword evidence="1" id="KW-0812">Transmembrane</keyword>
<evidence type="ECO:0000313" key="3">
    <source>
        <dbReference type="Proteomes" id="UP000558488"/>
    </source>
</evidence>
<accession>A0A7J7WDB6</accession>
<dbReference type="EMBL" id="JACAGB010000011">
    <property type="protein sequence ID" value="KAF6335392.1"/>
    <property type="molecule type" value="Genomic_DNA"/>
</dbReference>
<proteinExistence type="predicted"/>
<gene>
    <name evidence="2" type="ORF">mPipKuh1_008075</name>
</gene>
<evidence type="ECO:0000313" key="2">
    <source>
        <dbReference type="EMBL" id="KAF6335392.1"/>
    </source>
</evidence>
<name>A0A7J7WDB6_PIPKU</name>
<keyword evidence="1" id="KW-0472">Membrane</keyword>
<organism evidence="2 3">
    <name type="scientific">Pipistrellus kuhlii</name>
    <name type="common">Kuhl's pipistrelle</name>
    <dbReference type="NCBI Taxonomy" id="59472"/>
    <lineage>
        <taxon>Eukaryota</taxon>
        <taxon>Metazoa</taxon>
        <taxon>Chordata</taxon>
        <taxon>Craniata</taxon>
        <taxon>Vertebrata</taxon>
        <taxon>Euteleostomi</taxon>
        <taxon>Mammalia</taxon>
        <taxon>Eutheria</taxon>
        <taxon>Laurasiatheria</taxon>
        <taxon>Chiroptera</taxon>
        <taxon>Yangochiroptera</taxon>
        <taxon>Vespertilionidae</taxon>
        <taxon>Pipistrellus</taxon>
    </lineage>
</organism>
<feature type="transmembrane region" description="Helical" evidence="1">
    <location>
        <begin position="42"/>
        <end position="70"/>
    </location>
</feature>
<keyword evidence="3" id="KW-1185">Reference proteome</keyword>
<dbReference type="AlphaFoldDB" id="A0A7J7WDB6"/>
<protein>
    <submittedName>
        <fullName evidence="2">Uncharacterized protein</fullName>
    </submittedName>
</protein>
<sequence>MPLPSLPASSLSLNNCFGLPCTVAKLYLSRFPTGPKASLFHALVLIFSELVIPSIFSWYIQIPLLFLVLFQLLPIQGAFPASCFLTPIPIPVVMAFLFEICLLKVLQLLYGNCALCSIGFLFIYASLSPYRQHF</sequence>
<feature type="transmembrane region" description="Helical" evidence="1">
    <location>
        <begin position="77"/>
        <end position="97"/>
    </location>
</feature>
<feature type="transmembrane region" description="Helical" evidence="1">
    <location>
        <begin position="109"/>
        <end position="127"/>
    </location>
</feature>